<sequence>MSIVGMRSFLGGHGVGGVACSHFSRCGGDVRPVAGLVFCFGAMSITGATIVHEGLFTDFKMRLLSVTGAVFAIGSVHGFIDVHQFQELSDTSFKPHVPSDNEEEVVVILYTSGSTGLPKGVEISHKAYCAAFLAFRRLVFRQEEQCRIAAGLCHMQFLLVGDEIIFHIDGQVSKQNCRYWAESNPHWNQERVGHSPRLKQMIKCMDNVVTPSELEEILMTHEAVAEAAVVGVTSSKYGEAAAACVVVKDGFKKNLESLATELKELIAGQAAVFKQLYGGVFFMKSLPKSHNGKILRQDLKSKIANGK</sequence>
<keyword evidence="2" id="KW-1185">Reference proteome</keyword>
<evidence type="ECO:0000313" key="2">
    <source>
        <dbReference type="Proteomes" id="UP000805193"/>
    </source>
</evidence>
<dbReference type="EMBL" id="JABSTQ010002921">
    <property type="protein sequence ID" value="KAG0443772.1"/>
    <property type="molecule type" value="Genomic_DNA"/>
</dbReference>
<gene>
    <name evidence="1" type="ORF">HPB47_014547</name>
</gene>
<proteinExistence type="predicted"/>
<accession>A0AC60QVV1</accession>
<protein>
    <submittedName>
        <fullName evidence="1">Uncharacterized protein</fullName>
    </submittedName>
</protein>
<organism evidence="1 2">
    <name type="scientific">Ixodes persulcatus</name>
    <name type="common">Taiga tick</name>
    <dbReference type="NCBI Taxonomy" id="34615"/>
    <lineage>
        <taxon>Eukaryota</taxon>
        <taxon>Metazoa</taxon>
        <taxon>Ecdysozoa</taxon>
        <taxon>Arthropoda</taxon>
        <taxon>Chelicerata</taxon>
        <taxon>Arachnida</taxon>
        <taxon>Acari</taxon>
        <taxon>Parasitiformes</taxon>
        <taxon>Ixodida</taxon>
        <taxon>Ixodoidea</taxon>
        <taxon>Ixodidae</taxon>
        <taxon>Ixodinae</taxon>
        <taxon>Ixodes</taxon>
    </lineage>
</organism>
<evidence type="ECO:0000313" key="1">
    <source>
        <dbReference type="EMBL" id="KAG0443772.1"/>
    </source>
</evidence>
<comment type="caution">
    <text evidence="1">The sequence shown here is derived from an EMBL/GenBank/DDBJ whole genome shotgun (WGS) entry which is preliminary data.</text>
</comment>
<name>A0AC60QVV1_IXOPE</name>
<dbReference type="Proteomes" id="UP000805193">
    <property type="component" value="Unassembled WGS sequence"/>
</dbReference>
<reference evidence="1 2" key="1">
    <citation type="journal article" date="2020" name="Cell">
        <title>Large-Scale Comparative Analyses of Tick Genomes Elucidate Their Genetic Diversity and Vector Capacities.</title>
        <authorList>
            <consortium name="Tick Genome and Microbiome Consortium (TIGMIC)"/>
            <person name="Jia N."/>
            <person name="Wang J."/>
            <person name="Shi W."/>
            <person name="Du L."/>
            <person name="Sun Y."/>
            <person name="Zhan W."/>
            <person name="Jiang J.F."/>
            <person name="Wang Q."/>
            <person name="Zhang B."/>
            <person name="Ji P."/>
            <person name="Bell-Sakyi L."/>
            <person name="Cui X.M."/>
            <person name="Yuan T.T."/>
            <person name="Jiang B.G."/>
            <person name="Yang W.F."/>
            <person name="Lam T.T."/>
            <person name="Chang Q.C."/>
            <person name="Ding S.J."/>
            <person name="Wang X.J."/>
            <person name="Zhu J.G."/>
            <person name="Ruan X.D."/>
            <person name="Zhao L."/>
            <person name="Wei J.T."/>
            <person name="Ye R.Z."/>
            <person name="Que T.C."/>
            <person name="Du C.H."/>
            <person name="Zhou Y.H."/>
            <person name="Cheng J.X."/>
            <person name="Dai P.F."/>
            <person name="Guo W.B."/>
            <person name="Han X.H."/>
            <person name="Huang E.J."/>
            <person name="Li L.F."/>
            <person name="Wei W."/>
            <person name="Gao Y.C."/>
            <person name="Liu J.Z."/>
            <person name="Shao H.Z."/>
            <person name="Wang X."/>
            <person name="Wang C.C."/>
            <person name="Yang T.C."/>
            <person name="Huo Q.B."/>
            <person name="Li W."/>
            <person name="Chen H.Y."/>
            <person name="Chen S.E."/>
            <person name="Zhou L.G."/>
            <person name="Ni X.B."/>
            <person name="Tian J.H."/>
            <person name="Sheng Y."/>
            <person name="Liu T."/>
            <person name="Pan Y.S."/>
            <person name="Xia L.Y."/>
            <person name="Li J."/>
            <person name="Zhao F."/>
            <person name="Cao W.C."/>
        </authorList>
    </citation>
    <scope>NUCLEOTIDE SEQUENCE [LARGE SCALE GENOMIC DNA]</scope>
    <source>
        <strain evidence="1">Iper-2018</strain>
    </source>
</reference>